<dbReference type="AlphaFoldDB" id="A0A7D6ZZ38"/>
<evidence type="ECO:0000313" key="2">
    <source>
        <dbReference type="Proteomes" id="UP000512286"/>
    </source>
</evidence>
<dbReference type="RefSeq" id="WP_181601318.1">
    <property type="nucleotide sequence ID" value="NZ_CP059378.1"/>
</dbReference>
<dbReference type="Proteomes" id="UP000512286">
    <property type="component" value="Chromosome"/>
</dbReference>
<organism evidence="1 2">
    <name type="scientific">Clostridium intestinale</name>
    <dbReference type="NCBI Taxonomy" id="36845"/>
    <lineage>
        <taxon>Bacteria</taxon>
        <taxon>Bacillati</taxon>
        <taxon>Bacillota</taxon>
        <taxon>Clostridia</taxon>
        <taxon>Eubacteriales</taxon>
        <taxon>Clostridiaceae</taxon>
        <taxon>Clostridium</taxon>
    </lineage>
</organism>
<evidence type="ECO:0000313" key="1">
    <source>
        <dbReference type="EMBL" id="QLY79095.1"/>
    </source>
</evidence>
<gene>
    <name evidence="1" type="ORF">HZF06_18705</name>
</gene>
<dbReference type="EMBL" id="CP059378">
    <property type="protein sequence ID" value="QLY79095.1"/>
    <property type="molecule type" value="Genomic_DNA"/>
</dbReference>
<dbReference type="InterPro" id="IPR021321">
    <property type="entry name" value="DUF2922"/>
</dbReference>
<reference evidence="1 2" key="1">
    <citation type="submission" date="2020-07" db="EMBL/GenBank/DDBJ databases">
        <title>Electron transfer.</title>
        <authorList>
            <person name="Huang L."/>
            <person name="Liu X."/>
            <person name="Zhou S."/>
        </authorList>
    </citation>
    <scope>NUCLEOTIDE SEQUENCE [LARGE SCALE GENOMIC DNA]</scope>
    <source>
        <strain evidence="1 2">Lx1</strain>
    </source>
</reference>
<dbReference type="KEGG" id="cint:HZF06_18705"/>
<proteinExistence type="predicted"/>
<dbReference type="Pfam" id="PF11148">
    <property type="entry name" value="DUF2922"/>
    <property type="match status" value="1"/>
</dbReference>
<sequence>MEYSLVITFLTRNGEKVNLTIADVRNDLTNEEISEAVVVILRENILLTKKGDDLVAFHSAKLNEKRSTLYDIQVDL</sequence>
<name>A0A7D6ZZ38_9CLOT</name>
<accession>A0A7D6ZZ38</accession>
<protein>
    <submittedName>
        <fullName evidence="1">DUF2922 domain-containing protein</fullName>
    </submittedName>
</protein>